<comment type="similarity">
    <text evidence="2">Belongs to the oligopeptide OPT transporter family.</text>
</comment>
<keyword evidence="11" id="KW-1185">Reference proteome</keyword>
<evidence type="ECO:0000256" key="3">
    <source>
        <dbReference type="ARBA" id="ARBA00022448"/>
    </source>
</evidence>
<feature type="transmembrane region" description="Helical" evidence="9">
    <location>
        <begin position="229"/>
        <end position="250"/>
    </location>
</feature>
<evidence type="ECO:0000256" key="8">
    <source>
        <dbReference type="ARBA" id="ARBA00023136"/>
    </source>
</evidence>
<keyword evidence="6" id="KW-0653">Protein transport</keyword>
<feature type="transmembrane region" description="Helical" evidence="9">
    <location>
        <begin position="495"/>
        <end position="515"/>
    </location>
</feature>
<dbReference type="NCBIfam" id="TIGR00728">
    <property type="entry name" value="OPT_sfam"/>
    <property type="match status" value="1"/>
</dbReference>
<keyword evidence="3" id="KW-0813">Transport</keyword>
<evidence type="ECO:0000256" key="5">
    <source>
        <dbReference type="ARBA" id="ARBA00022856"/>
    </source>
</evidence>
<dbReference type="NCBIfam" id="TIGR00727">
    <property type="entry name" value="ISP4_OPT"/>
    <property type="match status" value="1"/>
</dbReference>
<dbReference type="OrthoDB" id="9986677at2759"/>
<evidence type="ECO:0000313" key="10">
    <source>
        <dbReference type="EMBL" id="KLO09843.1"/>
    </source>
</evidence>
<dbReference type="GO" id="GO:0035673">
    <property type="term" value="F:oligopeptide transmembrane transporter activity"/>
    <property type="evidence" value="ECO:0007669"/>
    <property type="project" value="InterPro"/>
</dbReference>
<dbReference type="InterPro" id="IPR004813">
    <property type="entry name" value="OPT"/>
</dbReference>
<dbReference type="Proteomes" id="UP000053477">
    <property type="component" value="Unassembled WGS sequence"/>
</dbReference>
<reference evidence="10 11" key="1">
    <citation type="submission" date="2015-04" db="EMBL/GenBank/DDBJ databases">
        <title>Complete genome sequence of Schizopora paradoxa KUC8140, a cosmopolitan wood degrader in East Asia.</title>
        <authorList>
            <consortium name="DOE Joint Genome Institute"/>
            <person name="Min B."/>
            <person name="Park H."/>
            <person name="Jang Y."/>
            <person name="Kim J.-J."/>
            <person name="Kim K.H."/>
            <person name="Pangilinan J."/>
            <person name="Lipzen A."/>
            <person name="Riley R."/>
            <person name="Grigoriev I.V."/>
            <person name="Spatafora J.W."/>
            <person name="Choi I.-G."/>
        </authorList>
    </citation>
    <scope>NUCLEOTIDE SEQUENCE [LARGE SCALE GENOMIC DNA]</scope>
    <source>
        <strain evidence="10 11">KUC8140</strain>
    </source>
</reference>
<keyword evidence="4 9" id="KW-0812">Transmembrane</keyword>
<dbReference type="PANTHER" id="PTHR22601">
    <property type="entry name" value="ISP4 LIKE PROTEIN"/>
    <property type="match status" value="1"/>
</dbReference>
<sequence length="815" mass="91505">MEHKAAISSLNLLRHRSNPDVPSDIDDHFNDPNWDYESVEVSTPLSADSFELDHKHKYASSINIGQSIGTSPSDYDAESQVDSRSEARLNIRSSTISEPYEEESPYAEVRAAVANTDDPSMPVNTFRMWFLGIIFTVVISGLNQFFSMRSPSVNVTGLIAQLIALPLGKLLERILPTTRFRTFGYTWTLNPGPFNIKEHTVITVMSNVVATGVYATDVIATQQIFFNQVWGAGYQILLCLTTQLIGLAFAGLARQFLIYPAAMIWPGALVNVALFNTLHKNFGRKETKHISREKFFVLAMAASFLWFWFPGYLFTALSIFNWVCWIAPNNVVVNQLFGINTGLGMGILTFDWSMISFTGSPLIVPWWAQVNTMVAFVFFFWILTPALYYSNTFFSKFLPMSATIAFDNTGAPYDPASVIQNGTFSVELYRAYSPVFVPITLVLAWGTSLAAMTALIVHMWLWYRRDIMRQFRSSVYKQRDVHAHLMSVYSEVPSLWYWAIGLVTFILSVIMIEVFDTQLPVWALIISILSAAIFLIPIGIIQAITNQSIAIQLFAEFLVGYILPGKPVAMMIFKGMSFVLVNQGTQFLGDMKIGHYMKIPPRTMFTAQLTATIISVLVVVGVQNWMFSHIPDLCSPDQSARFTCPSATTFATAAVVFGGIGPARLFNSGAIYNPILYFLLIGALLPIPFYFLARRYPASKWRYVNVPVMLAGINQLPPATGVNYSSWFATGAVFQYYMRRFHFRWWMRYNYILSAGLDSGLIISLIVIFFSLQLPKGGINLNWWGNTVWQNTADAMGAPFYTLAPGETFGPATWS</sequence>
<gene>
    <name evidence="10" type="ORF">SCHPADRAFT_943316</name>
</gene>
<feature type="transmembrane region" description="Helical" evidence="9">
    <location>
        <begin position="605"/>
        <end position="627"/>
    </location>
</feature>
<feature type="transmembrane region" description="Helical" evidence="9">
    <location>
        <begin position="675"/>
        <end position="693"/>
    </location>
</feature>
<comment type="subcellular location">
    <subcellularLocation>
        <location evidence="1">Membrane</location>
        <topology evidence="1">Multi-pass membrane protein</topology>
    </subcellularLocation>
</comment>
<feature type="transmembrane region" description="Helical" evidence="9">
    <location>
        <begin position="362"/>
        <end position="383"/>
    </location>
</feature>
<dbReference type="EMBL" id="KQ086043">
    <property type="protein sequence ID" value="KLO09843.1"/>
    <property type="molecule type" value="Genomic_DNA"/>
</dbReference>
<keyword evidence="8 9" id="KW-0472">Membrane</keyword>
<feature type="transmembrane region" description="Helical" evidence="9">
    <location>
        <begin position="553"/>
        <end position="573"/>
    </location>
</feature>
<organism evidence="10 11">
    <name type="scientific">Schizopora paradoxa</name>
    <dbReference type="NCBI Taxonomy" id="27342"/>
    <lineage>
        <taxon>Eukaryota</taxon>
        <taxon>Fungi</taxon>
        <taxon>Dikarya</taxon>
        <taxon>Basidiomycota</taxon>
        <taxon>Agaricomycotina</taxon>
        <taxon>Agaricomycetes</taxon>
        <taxon>Hymenochaetales</taxon>
        <taxon>Schizoporaceae</taxon>
        <taxon>Schizopora</taxon>
    </lineage>
</organism>
<evidence type="ECO:0000256" key="6">
    <source>
        <dbReference type="ARBA" id="ARBA00022927"/>
    </source>
</evidence>
<feature type="transmembrane region" description="Helical" evidence="9">
    <location>
        <begin position="295"/>
        <end position="320"/>
    </location>
</feature>
<evidence type="ECO:0000256" key="7">
    <source>
        <dbReference type="ARBA" id="ARBA00022989"/>
    </source>
</evidence>
<feature type="transmembrane region" description="Helical" evidence="9">
    <location>
        <begin position="435"/>
        <end position="463"/>
    </location>
</feature>
<feature type="transmembrane region" description="Helical" evidence="9">
    <location>
        <begin position="256"/>
        <end position="275"/>
    </location>
</feature>
<name>A0A0H2RK67_9AGAM</name>
<dbReference type="GO" id="GO:0015031">
    <property type="term" value="P:protein transport"/>
    <property type="evidence" value="ECO:0007669"/>
    <property type="project" value="UniProtKB-KW"/>
</dbReference>
<evidence type="ECO:0000256" key="9">
    <source>
        <dbReference type="SAM" id="Phobius"/>
    </source>
</evidence>
<dbReference type="GO" id="GO:0016020">
    <property type="term" value="C:membrane"/>
    <property type="evidence" value="ECO:0007669"/>
    <property type="project" value="UniProtKB-SubCell"/>
</dbReference>
<keyword evidence="5" id="KW-0571">Peptide transport</keyword>
<feature type="transmembrane region" description="Helical" evidence="9">
    <location>
        <begin position="332"/>
        <end position="350"/>
    </location>
</feature>
<dbReference type="Pfam" id="PF03169">
    <property type="entry name" value="OPT"/>
    <property type="match status" value="1"/>
</dbReference>
<feature type="transmembrane region" description="Helical" evidence="9">
    <location>
        <begin position="639"/>
        <end position="663"/>
    </location>
</feature>
<feature type="transmembrane region" description="Helical" evidence="9">
    <location>
        <begin position="521"/>
        <end position="541"/>
    </location>
</feature>
<evidence type="ECO:0000256" key="2">
    <source>
        <dbReference type="ARBA" id="ARBA00008807"/>
    </source>
</evidence>
<dbReference type="InterPro" id="IPR004648">
    <property type="entry name" value="Oligpept_transpt"/>
</dbReference>
<evidence type="ECO:0000256" key="4">
    <source>
        <dbReference type="ARBA" id="ARBA00022692"/>
    </source>
</evidence>
<evidence type="ECO:0000313" key="11">
    <source>
        <dbReference type="Proteomes" id="UP000053477"/>
    </source>
</evidence>
<proteinExistence type="inferred from homology"/>
<keyword evidence="7 9" id="KW-1133">Transmembrane helix</keyword>
<feature type="transmembrane region" description="Helical" evidence="9">
    <location>
        <begin position="749"/>
        <end position="772"/>
    </location>
</feature>
<feature type="transmembrane region" description="Helical" evidence="9">
    <location>
        <begin position="128"/>
        <end position="146"/>
    </location>
</feature>
<evidence type="ECO:0000256" key="1">
    <source>
        <dbReference type="ARBA" id="ARBA00004141"/>
    </source>
</evidence>
<accession>A0A0H2RK67</accession>
<dbReference type="AlphaFoldDB" id="A0A0H2RK67"/>
<protein>
    <submittedName>
        <fullName evidence="10">OPT oligopeptide transporter</fullName>
    </submittedName>
</protein>
<dbReference type="InParanoid" id="A0A0H2RK67"/>